<dbReference type="PROSITE" id="PS51257">
    <property type="entry name" value="PROKAR_LIPOPROTEIN"/>
    <property type="match status" value="1"/>
</dbReference>
<evidence type="ECO:0000256" key="1">
    <source>
        <dbReference type="SAM" id="MobiDB-lite"/>
    </source>
</evidence>
<evidence type="ECO:0000313" key="4">
    <source>
        <dbReference type="Proteomes" id="UP000247978"/>
    </source>
</evidence>
<comment type="caution">
    <text evidence="3">The sequence shown here is derived from an EMBL/GenBank/DDBJ whole genome shotgun (WGS) entry which is preliminary data.</text>
</comment>
<evidence type="ECO:0000256" key="2">
    <source>
        <dbReference type="SAM" id="SignalP"/>
    </source>
</evidence>
<feature type="chain" id="PRO_5039567600" description="TRAP transporter TAXI family solute receptor" evidence="2">
    <location>
        <begin position="24"/>
        <end position="341"/>
    </location>
</feature>
<dbReference type="AlphaFoldDB" id="A0A2V3W4I4"/>
<dbReference type="EMBL" id="QJJQ01000004">
    <property type="protein sequence ID" value="PXW87971.1"/>
    <property type="molecule type" value="Genomic_DNA"/>
</dbReference>
<dbReference type="SUPFAM" id="SSF53850">
    <property type="entry name" value="Periplasmic binding protein-like II"/>
    <property type="match status" value="1"/>
</dbReference>
<dbReference type="InterPro" id="IPR011852">
    <property type="entry name" value="TRAP_TAXI"/>
</dbReference>
<dbReference type="OrthoDB" id="9776669at2"/>
<dbReference type="Pfam" id="PF16868">
    <property type="entry name" value="NMT1_3"/>
    <property type="match status" value="1"/>
</dbReference>
<proteinExistence type="predicted"/>
<dbReference type="PANTHER" id="PTHR42941">
    <property type="entry name" value="SLL1037 PROTEIN"/>
    <property type="match status" value="1"/>
</dbReference>
<dbReference type="NCBIfam" id="TIGR02122">
    <property type="entry name" value="TRAP_TAXI"/>
    <property type="match status" value="1"/>
</dbReference>
<dbReference type="Gene3D" id="3.40.190.10">
    <property type="entry name" value="Periplasmic binding protein-like II"/>
    <property type="match status" value="2"/>
</dbReference>
<name>A0A2V3W4I4_9BACI</name>
<reference evidence="3 4" key="1">
    <citation type="submission" date="2018-05" db="EMBL/GenBank/DDBJ databases">
        <title>Genomic Encyclopedia of Type Strains, Phase IV (KMG-IV): sequencing the most valuable type-strain genomes for metagenomic binning, comparative biology and taxonomic classification.</title>
        <authorList>
            <person name="Goeker M."/>
        </authorList>
    </citation>
    <scope>NUCLEOTIDE SEQUENCE [LARGE SCALE GENOMIC DNA]</scope>
    <source>
        <strain evidence="3 4">DSM 28556</strain>
    </source>
</reference>
<sequence>MKKKLWLSLIMMFVLSLFLVACGGGDNEDAQGDAGDDAESTDEGTDASDGDAPDFISFLTGGTSGTYYPLGGAIAKIISDETGIQTDALSSNASADNIIALQDGEAELAFSQTDVAAYAVEGINAFDAPVENVLALGSLYPETIQIVTTEKSGIKSVEDLKGKKVSVGAPGSGTYINAEQILEVHGMTMDDIDAQNLDFGESAGGIKDGNIDAAFITAGTPTGAVEELQATADVYVLPIEQDKADELIEKYPYYAADTIAEGTYGLEEDINTVAVLAMIVVTDELSEDVVYDITKAIYENSGDIAHDKGQYVTLESALEGIGFDLHPGAKKYFEEAGLDVQ</sequence>
<protein>
    <recommendedName>
        <fullName evidence="5">TRAP transporter TAXI family solute receptor</fullName>
    </recommendedName>
</protein>
<evidence type="ECO:0008006" key="5">
    <source>
        <dbReference type="Google" id="ProtNLM"/>
    </source>
</evidence>
<keyword evidence="2" id="KW-0732">Signal</keyword>
<feature type="signal peptide" evidence="2">
    <location>
        <begin position="1"/>
        <end position="23"/>
    </location>
</feature>
<dbReference type="CDD" id="cd13567">
    <property type="entry name" value="PBP2_TtGluBP"/>
    <property type="match status" value="1"/>
</dbReference>
<feature type="region of interest" description="Disordered" evidence="1">
    <location>
        <begin position="29"/>
        <end position="52"/>
    </location>
</feature>
<dbReference type="PANTHER" id="PTHR42941:SF1">
    <property type="entry name" value="SLL1037 PROTEIN"/>
    <property type="match status" value="1"/>
</dbReference>
<dbReference type="Proteomes" id="UP000247978">
    <property type="component" value="Unassembled WGS sequence"/>
</dbReference>
<dbReference type="RefSeq" id="WP_110394797.1">
    <property type="nucleotide sequence ID" value="NZ_JADIJL010000007.1"/>
</dbReference>
<accession>A0A2V3W4I4</accession>
<keyword evidence="4" id="KW-1185">Reference proteome</keyword>
<evidence type="ECO:0000313" key="3">
    <source>
        <dbReference type="EMBL" id="PXW87971.1"/>
    </source>
</evidence>
<organism evidence="3 4">
    <name type="scientific">Pseudogracilibacillus auburnensis</name>
    <dbReference type="NCBI Taxonomy" id="1494959"/>
    <lineage>
        <taxon>Bacteria</taxon>
        <taxon>Bacillati</taxon>
        <taxon>Bacillota</taxon>
        <taxon>Bacilli</taxon>
        <taxon>Bacillales</taxon>
        <taxon>Bacillaceae</taxon>
        <taxon>Pseudogracilibacillus</taxon>
    </lineage>
</organism>
<gene>
    <name evidence="3" type="ORF">DFR56_104122</name>
</gene>